<evidence type="ECO:0000259" key="1">
    <source>
        <dbReference type="PROSITE" id="PS51736"/>
    </source>
</evidence>
<dbReference type="PROSITE" id="PS51736">
    <property type="entry name" value="RECOMBINASES_3"/>
    <property type="match status" value="1"/>
</dbReference>
<evidence type="ECO:0000313" key="2">
    <source>
        <dbReference type="EMBL" id="MDX8475644.1"/>
    </source>
</evidence>
<dbReference type="PANTHER" id="PTHR30461:SF23">
    <property type="entry name" value="DNA RECOMBINASE-RELATED"/>
    <property type="match status" value="1"/>
</dbReference>
<sequence>MLQPRDLKGRQAISYARWSSGKQSQGDSLARQTSNAEAFCSQYGLTLDRDRQLVDDGVSAFKGANLEASLGAFVADVRSGKIPSDVVLIVENIDRITRVKPARAIRYFLDLLDTGLTLVTLTDQRVHTSEGYDDNFAGLMMSLMAMQAAHEYSAKLSYRVREAWGRKADRAKAGRIKLAKVPFWIDHETQQLNSRAADARLLFDLAKQGLGQLAITQTLNAKGIASPLGGTWSQVVVGETLRNPAAYGTLVLRGEEVRDYFPALITETEWLASRQRTKARQHSRQVGNTANLFSRLVYCSHCGSSMALTSVKRRDTSFGYLTCTGKMSKRTDCKAPNWKYGEFEREMLDRVGFLAVPIPQQPEAFDGPLVALEDAVATLEAKQANILAGVADASSADVIRMLTAQADGISREIALKRREIERVRENSARFREVDASLADLVADQDEMHRLAREDRKAAQGLLGDLIERIDLESDSKGLRRALVTMRGFPTHTTIIDSTGARVTVVVRPTHAIVFDSTGEPG</sequence>
<dbReference type="Pfam" id="PF13408">
    <property type="entry name" value="Zn_ribbon_recom"/>
    <property type="match status" value="1"/>
</dbReference>
<dbReference type="InterPro" id="IPR036162">
    <property type="entry name" value="Resolvase-like_N_sf"/>
</dbReference>
<feature type="domain" description="Resolvase/invertase-type recombinase catalytic" evidence="1">
    <location>
        <begin position="11"/>
        <end position="171"/>
    </location>
</feature>
<dbReference type="Proteomes" id="UP001271780">
    <property type="component" value="Unassembled WGS sequence"/>
</dbReference>
<gene>
    <name evidence="2" type="ORF">RFM27_26520</name>
</gene>
<name>A0ABU4XQ18_9HYPH</name>
<keyword evidence="3" id="KW-1185">Reference proteome</keyword>
<accession>A0ABU4XQ18</accession>
<dbReference type="SMART" id="SM00857">
    <property type="entry name" value="Resolvase"/>
    <property type="match status" value="1"/>
</dbReference>
<dbReference type="PANTHER" id="PTHR30461">
    <property type="entry name" value="DNA-INVERTASE FROM LAMBDOID PROPHAGE"/>
    <property type="match status" value="1"/>
</dbReference>
<comment type="caution">
    <text evidence="2">The sequence shown here is derived from an EMBL/GenBank/DDBJ whole genome shotgun (WGS) entry which is preliminary data.</text>
</comment>
<dbReference type="EMBL" id="JAVIIZ010000021">
    <property type="protein sequence ID" value="MDX8475644.1"/>
    <property type="molecule type" value="Genomic_DNA"/>
</dbReference>
<dbReference type="Pfam" id="PF00239">
    <property type="entry name" value="Resolvase"/>
    <property type="match status" value="1"/>
</dbReference>
<protein>
    <submittedName>
        <fullName evidence="2">Recombinase family protein</fullName>
    </submittedName>
</protein>
<dbReference type="InterPro" id="IPR006119">
    <property type="entry name" value="Resolv_N"/>
</dbReference>
<proteinExistence type="predicted"/>
<dbReference type="Gene3D" id="3.90.1750.20">
    <property type="entry name" value="Putative Large Serine Recombinase, Chain B, Domain 2"/>
    <property type="match status" value="1"/>
</dbReference>
<evidence type="ECO:0000313" key="3">
    <source>
        <dbReference type="Proteomes" id="UP001271780"/>
    </source>
</evidence>
<reference evidence="2 3" key="1">
    <citation type="submission" date="2023-08" db="EMBL/GenBank/DDBJ databases">
        <title>Implementing the SeqCode for naming new Mesorhizobium species isolated from Vachellia karroo root nodules.</title>
        <authorList>
            <person name="Van Lill M."/>
        </authorList>
    </citation>
    <scope>NUCLEOTIDE SEQUENCE [LARGE SCALE GENOMIC DNA]</scope>
    <source>
        <strain evidence="2 3">VK23A</strain>
    </source>
</reference>
<organism evidence="2 3">
    <name type="scientific">Mesorhizobium dulcispinae</name>
    <dbReference type="NCBI Taxonomy" id="3072316"/>
    <lineage>
        <taxon>Bacteria</taxon>
        <taxon>Pseudomonadati</taxon>
        <taxon>Pseudomonadota</taxon>
        <taxon>Alphaproteobacteria</taxon>
        <taxon>Hyphomicrobiales</taxon>
        <taxon>Phyllobacteriaceae</taxon>
        <taxon>Mesorhizobium</taxon>
    </lineage>
</organism>
<dbReference type="InterPro" id="IPR050639">
    <property type="entry name" value="SSR_resolvase"/>
</dbReference>
<dbReference type="Gene3D" id="3.40.50.1390">
    <property type="entry name" value="Resolvase, N-terminal catalytic domain"/>
    <property type="match status" value="1"/>
</dbReference>
<dbReference type="Pfam" id="PF07508">
    <property type="entry name" value="Recombinase"/>
    <property type="match status" value="1"/>
</dbReference>
<dbReference type="InterPro" id="IPR038109">
    <property type="entry name" value="DNA_bind_recomb_sf"/>
</dbReference>
<dbReference type="SUPFAM" id="SSF53041">
    <property type="entry name" value="Resolvase-like"/>
    <property type="match status" value="1"/>
</dbReference>
<dbReference type="RefSeq" id="WP_320318396.1">
    <property type="nucleotide sequence ID" value="NZ_JAVIIX010000020.1"/>
</dbReference>
<dbReference type="InterPro" id="IPR011109">
    <property type="entry name" value="DNA_bind_recombinase_dom"/>
</dbReference>
<dbReference type="InterPro" id="IPR025827">
    <property type="entry name" value="Zn_ribbon_recom_dom"/>
</dbReference>
<dbReference type="CDD" id="cd00338">
    <property type="entry name" value="Ser_Recombinase"/>
    <property type="match status" value="1"/>
</dbReference>